<dbReference type="UniPathway" id="UPA00253">
    <property type="reaction ID" value="UER00330"/>
</dbReference>
<evidence type="ECO:0000256" key="1">
    <source>
        <dbReference type="ARBA" id="ARBA00002752"/>
    </source>
</evidence>
<dbReference type="InterPro" id="IPR014710">
    <property type="entry name" value="RmlC-like_jellyroll"/>
</dbReference>
<dbReference type="GO" id="GO:0043420">
    <property type="term" value="P:anthranilate metabolic process"/>
    <property type="evidence" value="ECO:0007669"/>
    <property type="project" value="UniProtKB-UniRule"/>
</dbReference>
<dbReference type="EC" id="1.13.11.6" evidence="7"/>
<keyword evidence="2 7" id="KW-0662">Pyridine nucleotide biosynthesis</keyword>
<evidence type="ECO:0000256" key="4">
    <source>
        <dbReference type="ARBA" id="ARBA00022964"/>
    </source>
</evidence>
<dbReference type="EMBL" id="LLXS01000025">
    <property type="protein sequence ID" value="KRG41568.1"/>
    <property type="molecule type" value="Genomic_DNA"/>
</dbReference>
<reference evidence="8 9" key="1">
    <citation type="submission" date="2015-10" db="EMBL/GenBank/DDBJ databases">
        <title>Genome sequencing and analysis of members of genus Stenotrophomonas.</title>
        <authorList>
            <person name="Patil P.P."/>
            <person name="Midha S."/>
            <person name="Patil P.B."/>
        </authorList>
    </citation>
    <scope>NUCLEOTIDE SEQUENCE [LARGE SCALE GENOMIC DNA]</scope>
    <source>
        <strain evidence="8 9">JCM 9942</strain>
    </source>
</reference>
<feature type="binding site" evidence="7">
    <location>
        <position position="158"/>
    </location>
    <ligand>
        <name>Fe cation</name>
        <dbReference type="ChEBI" id="CHEBI:24875"/>
        <label>2</label>
    </ligand>
</feature>
<dbReference type="Pfam" id="PF06052">
    <property type="entry name" value="3-HAO"/>
    <property type="match status" value="1"/>
</dbReference>
<dbReference type="InterPro" id="IPR011051">
    <property type="entry name" value="RmlC_Cupin_sf"/>
</dbReference>
<evidence type="ECO:0000256" key="3">
    <source>
        <dbReference type="ARBA" id="ARBA00022723"/>
    </source>
</evidence>
<feature type="binding site" evidence="7">
    <location>
        <position position="161"/>
    </location>
    <ligand>
        <name>Fe cation</name>
        <dbReference type="ChEBI" id="CHEBI:24875"/>
        <label>2</label>
    </ligand>
</feature>
<name>A0A0R0A948_9GAMM</name>
<dbReference type="Proteomes" id="UP000050836">
    <property type="component" value="Unassembled WGS sequence"/>
</dbReference>
<comment type="caution">
    <text evidence="8">The sequence shown here is derived from an EMBL/GenBank/DDBJ whole genome shotgun (WGS) entry which is preliminary data.</text>
</comment>
<dbReference type="OrthoDB" id="5002379at2"/>
<feature type="binding site" evidence="7">
    <location>
        <position position="54"/>
    </location>
    <ligand>
        <name>Fe cation</name>
        <dbReference type="ChEBI" id="CHEBI:24875"/>
        <label>1</label>
        <note>catalytic</note>
    </ligand>
</feature>
<keyword evidence="3 7" id="KW-0479">Metal-binding</keyword>
<dbReference type="HAMAP" id="MF_00825">
    <property type="entry name" value="3_HAO"/>
    <property type="match status" value="1"/>
</dbReference>
<organism evidence="8 9">
    <name type="scientific">Stenotrophomonas pictorum JCM 9942</name>
    <dbReference type="NCBI Taxonomy" id="1236960"/>
    <lineage>
        <taxon>Bacteria</taxon>
        <taxon>Pseudomonadati</taxon>
        <taxon>Pseudomonadota</taxon>
        <taxon>Gammaproteobacteria</taxon>
        <taxon>Lysobacterales</taxon>
        <taxon>Lysobacteraceae</taxon>
        <taxon>Stenotrophomonas</taxon>
    </lineage>
</organism>
<evidence type="ECO:0000256" key="5">
    <source>
        <dbReference type="ARBA" id="ARBA00023002"/>
    </source>
</evidence>
<dbReference type="RefSeq" id="WP_054658597.1">
    <property type="nucleotide sequence ID" value="NZ_BAZI01000088.1"/>
</dbReference>
<dbReference type="CDD" id="cd06123">
    <property type="entry name" value="cupin_HAO"/>
    <property type="match status" value="1"/>
</dbReference>
<comment type="cofactor">
    <cofactor evidence="7">
        <name>Fe(2+)</name>
        <dbReference type="ChEBI" id="CHEBI:29033"/>
    </cofactor>
    <text evidence="7">Binds 2 Fe(2+) ions per subunit.</text>
</comment>
<dbReference type="Gene3D" id="2.60.120.10">
    <property type="entry name" value="Jelly Rolls"/>
    <property type="match status" value="1"/>
</dbReference>
<feature type="binding site" evidence="7">
    <location>
        <position position="106"/>
    </location>
    <ligand>
        <name>substrate</name>
    </ligand>
</feature>
<keyword evidence="5 7" id="KW-0560">Oxidoreductase</keyword>
<feature type="binding site" evidence="7">
    <location>
        <position position="92"/>
    </location>
    <ligand>
        <name>Fe cation</name>
        <dbReference type="ChEBI" id="CHEBI:24875"/>
        <label>1</label>
        <note>catalytic</note>
    </ligand>
</feature>
<comment type="function">
    <text evidence="1 7">Catalyzes the oxidative ring opening of 3-hydroxyanthranilate to 2-amino-3-carboxymuconate semialdehyde, which spontaneously cyclizes to quinolinate.</text>
</comment>
<dbReference type="GO" id="GO:0006569">
    <property type="term" value="P:L-tryptophan catabolic process"/>
    <property type="evidence" value="ECO:0007669"/>
    <property type="project" value="UniProtKB-UniRule"/>
</dbReference>
<sequence>MLPLPLNLHAWIDEHRHLLKPPVGNKMIENGDFIVMVVGGPNSRSDYHWDEGPEWFYQLEGEMVLRVQEDGAVREIPIRAGEIFLLPPRVPHSPQRMPGSIGLVVERKRLDHELDGFMWFCPHCNHKLYEEFFHLKNIETDLPKVFDRFHSSLEHRSCQRCGTVHPLPAPASPEI</sequence>
<gene>
    <name evidence="7" type="primary">nbaC</name>
    <name evidence="8" type="ORF">ARC78_10880</name>
</gene>
<dbReference type="AlphaFoldDB" id="A0A0R0A948"/>
<keyword evidence="9" id="KW-1185">Reference proteome</keyword>
<feature type="binding site" evidence="7">
    <location>
        <position position="96"/>
    </location>
    <ligand>
        <name>substrate</name>
    </ligand>
</feature>
<protein>
    <recommendedName>
        <fullName evidence="7">3-hydroxyanthranilate 3,4-dioxygenase</fullName>
        <ecNumber evidence="7">1.13.11.6</ecNumber>
    </recommendedName>
    <alternativeName>
        <fullName evidence="7">3-hydroxyanthranilate oxygenase</fullName>
        <shortName evidence="7">3-HAO</shortName>
    </alternativeName>
    <alternativeName>
        <fullName evidence="7">3-hydroxyanthranilic acid dioxygenase</fullName>
        <shortName evidence="7">HAD</shortName>
    </alternativeName>
</protein>
<feature type="binding site" evidence="7">
    <location>
        <position position="44"/>
    </location>
    <ligand>
        <name>O2</name>
        <dbReference type="ChEBI" id="CHEBI:15379"/>
    </ligand>
</feature>
<evidence type="ECO:0000313" key="9">
    <source>
        <dbReference type="Proteomes" id="UP000050836"/>
    </source>
</evidence>
<feature type="binding site" evidence="7">
    <location>
        <position position="48"/>
    </location>
    <ligand>
        <name>Fe cation</name>
        <dbReference type="ChEBI" id="CHEBI:24875"/>
        <label>1</label>
        <note>catalytic</note>
    </ligand>
</feature>
<feature type="binding site" evidence="7">
    <location>
        <position position="124"/>
    </location>
    <ligand>
        <name>Fe cation</name>
        <dbReference type="ChEBI" id="CHEBI:24875"/>
        <label>2</label>
    </ligand>
</feature>
<evidence type="ECO:0000256" key="7">
    <source>
        <dbReference type="HAMAP-Rule" id="MF_00825"/>
    </source>
</evidence>
<dbReference type="GO" id="GO:0008198">
    <property type="term" value="F:ferrous iron binding"/>
    <property type="evidence" value="ECO:0007669"/>
    <property type="project" value="UniProtKB-UniRule"/>
</dbReference>
<dbReference type="GO" id="GO:0009435">
    <property type="term" value="P:NAD+ biosynthetic process"/>
    <property type="evidence" value="ECO:0007669"/>
    <property type="project" value="UniProtKB-UniPathway"/>
</dbReference>
<proteinExistence type="inferred from homology"/>
<comment type="similarity">
    <text evidence="7">Belongs to the 3-HAO family.</text>
</comment>
<dbReference type="NCBIfam" id="NF009763">
    <property type="entry name" value="PRK13264.1"/>
    <property type="match status" value="1"/>
</dbReference>
<comment type="subunit">
    <text evidence="7">Homodimer.</text>
</comment>
<comment type="catalytic activity">
    <reaction evidence="7">
        <text>3-hydroxyanthranilate + O2 = (2Z,4Z)-2-amino-3-carboxymuconate 6-semialdehyde</text>
        <dbReference type="Rhea" id="RHEA:17953"/>
        <dbReference type="ChEBI" id="CHEBI:15379"/>
        <dbReference type="ChEBI" id="CHEBI:36559"/>
        <dbReference type="ChEBI" id="CHEBI:77612"/>
        <dbReference type="EC" id="1.13.11.6"/>
    </reaction>
</comment>
<comment type="pathway">
    <text evidence="7">Cofactor biosynthesis; NAD(+) biosynthesis; quinolinate from L-kynurenine: step 3/3.</text>
</comment>
<dbReference type="GO" id="GO:0019805">
    <property type="term" value="P:quinolinate biosynthetic process"/>
    <property type="evidence" value="ECO:0007669"/>
    <property type="project" value="UniProtKB-UniRule"/>
</dbReference>
<dbReference type="SUPFAM" id="SSF51182">
    <property type="entry name" value="RmlC-like cupins"/>
    <property type="match status" value="1"/>
</dbReference>
<feature type="binding site" evidence="7">
    <location>
        <position position="54"/>
    </location>
    <ligand>
        <name>substrate</name>
    </ligand>
</feature>
<dbReference type="NCBIfam" id="TIGR03037">
    <property type="entry name" value="anthran_nbaC"/>
    <property type="match status" value="1"/>
</dbReference>
<evidence type="ECO:0000313" key="8">
    <source>
        <dbReference type="EMBL" id="KRG41568.1"/>
    </source>
</evidence>
<keyword evidence="4 7" id="KW-0223">Dioxygenase</keyword>
<dbReference type="GO" id="GO:0000334">
    <property type="term" value="F:3-hydroxyanthranilate 3,4-dioxygenase activity"/>
    <property type="evidence" value="ECO:0007669"/>
    <property type="project" value="UniProtKB-UniRule"/>
</dbReference>
<evidence type="ECO:0000256" key="6">
    <source>
        <dbReference type="ARBA" id="ARBA00023004"/>
    </source>
</evidence>
<accession>A0A0R0A948</accession>
<evidence type="ECO:0000256" key="2">
    <source>
        <dbReference type="ARBA" id="ARBA00022642"/>
    </source>
</evidence>
<feature type="binding site" evidence="7">
    <location>
        <position position="121"/>
    </location>
    <ligand>
        <name>Fe cation</name>
        <dbReference type="ChEBI" id="CHEBI:24875"/>
        <label>2</label>
    </ligand>
</feature>
<dbReference type="PANTHER" id="PTHR15497:SF1">
    <property type="entry name" value="3-HYDROXYANTHRANILATE 3,4-DIOXYGENASE"/>
    <property type="match status" value="1"/>
</dbReference>
<dbReference type="InterPro" id="IPR010329">
    <property type="entry name" value="3hydroanth_dOase"/>
</dbReference>
<dbReference type="PANTHER" id="PTHR15497">
    <property type="entry name" value="3-HYDROXYANTHRANILATE 3,4-DIOXYGENASE"/>
    <property type="match status" value="1"/>
</dbReference>
<keyword evidence="6 7" id="KW-0408">Iron</keyword>